<protein>
    <recommendedName>
        <fullName evidence="2">DUF7907 domain-containing protein</fullName>
    </recommendedName>
</protein>
<evidence type="ECO:0000259" key="2">
    <source>
        <dbReference type="Pfam" id="PF25484"/>
    </source>
</evidence>
<dbReference type="Pfam" id="PF25484">
    <property type="entry name" value="DUF7907"/>
    <property type="match status" value="1"/>
</dbReference>
<evidence type="ECO:0000313" key="3">
    <source>
        <dbReference type="EMBL" id="KJZ74511.1"/>
    </source>
</evidence>
<reference evidence="3 4" key="1">
    <citation type="journal article" date="2014" name="Genome Biol. Evol.">
        <title>Comparative genomics and transcriptomics analyses reveal divergent lifestyle features of nematode endoparasitic fungus Hirsutella minnesotensis.</title>
        <authorList>
            <person name="Lai Y."/>
            <person name="Liu K."/>
            <person name="Zhang X."/>
            <person name="Zhang X."/>
            <person name="Li K."/>
            <person name="Wang N."/>
            <person name="Shu C."/>
            <person name="Wu Y."/>
            <person name="Wang C."/>
            <person name="Bushley K.E."/>
            <person name="Xiang M."/>
            <person name="Liu X."/>
        </authorList>
    </citation>
    <scope>NUCLEOTIDE SEQUENCE [LARGE SCALE GENOMIC DNA]</scope>
    <source>
        <strain evidence="3 4">3608</strain>
    </source>
</reference>
<dbReference type="AlphaFoldDB" id="A0A0F7ZJL1"/>
<keyword evidence="4" id="KW-1185">Reference proteome</keyword>
<evidence type="ECO:0000256" key="1">
    <source>
        <dbReference type="SAM" id="SignalP"/>
    </source>
</evidence>
<keyword evidence="1" id="KW-0732">Signal</keyword>
<gene>
    <name evidence="3" type="ORF">HIM_06107</name>
</gene>
<name>A0A0F7ZJL1_9HYPO</name>
<sequence>MKPDTLFFIAANLLAAVAAVPQLLVPSIKPVLTDNFRLAAHAIRTSKTYFTRPIEGWQVVSCRANFAGQKSLVLVPSTRNSTSTPTSFYFNPHSLSIQSEQGKHQDGLVLTMGRGRWVLKLARVSKGTSKLGVLAQPDGPQLAYQNGSFYTCQPRKSREADLEIYWREHGKTLDKHCVDVALFSVPTSGPARETPVVACKDVREGMCIYPLSAGPRGDEESEETAS</sequence>
<feature type="signal peptide" evidence="1">
    <location>
        <begin position="1"/>
        <end position="19"/>
    </location>
</feature>
<dbReference type="OrthoDB" id="10323508at2759"/>
<dbReference type="InterPro" id="IPR057229">
    <property type="entry name" value="DUF7907"/>
</dbReference>
<dbReference type="Proteomes" id="UP000054481">
    <property type="component" value="Unassembled WGS sequence"/>
</dbReference>
<proteinExistence type="predicted"/>
<feature type="domain" description="DUF7907" evidence="2">
    <location>
        <begin position="34"/>
        <end position="184"/>
    </location>
</feature>
<feature type="chain" id="PRO_5002526263" description="DUF7907 domain-containing protein" evidence="1">
    <location>
        <begin position="20"/>
        <end position="226"/>
    </location>
</feature>
<dbReference type="EMBL" id="KQ030525">
    <property type="protein sequence ID" value="KJZ74511.1"/>
    <property type="molecule type" value="Genomic_DNA"/>
</dbReference>
<evidence type="ECO:0000313" key="4">
    <source>
        <dbReference type="Proteomes" id="UP000054481"/>
    </source>
</evidence>
<accession>A0A0F7ZJL1</accession>
<organism evidence="3 4">
    <name type="scientific">Hirsutella minnesotensis 3608</name>
    <dbReference type="NCBI Taxonomy" id="1043627"/>
    <lineage>
        <taxon>Eukaryota</taxon>
        <taxon>Fungi</taxon>
        <taxon>Dikarya</taxon>
        <taxon>Ascomycota</taxon>
        <taxon>Pezizomycotina</taxon>
        <taxon>Sordariomycetes</taxon>
        <taxon>Hypocreomycetidae</taxon>
        <taxon>Hypocreales</taxon>
        <taxon>Ophiocordycipitaceae</taxon>
        <taxon>Hirsutella</taxon>
    </lineage>
</organism>